<gene>
    <name evidence="1" type="ORF">FSB_LOCUS17809</name>
</gene>
<sequence>MIAYLQDRQGQALGAPAWCRRRILLCLSADKRLWRWMWSLCLRFWEHGSSPEIPRNVGHRLRFWERGSSPEILGNVGRHSRFQGTWVVTRDSRECGLSPEIPRILGKTLMSRRRADQGSWKSPSAMRSSQKEVVVETVRYRVVTSWGSFVLIKHF</sequence>
<name>A0A2N9FGG6_FAGSY</name>
<evidence type="ECO:0000313" key="1">
    <source>
        <dbReference type="EMBL" id="SPC89927.1"/>
    </source>
</evidence>
<dbReference type="EMBL" id="OIVN01001108">
    <property type="protein sequence ID" value="SPC89927.1"/>
    <property type="molecule type" value="Genomic_DNA"/>
</dbReference>
<protein>
    <submittedName>
        <fullName evidence="1">Uncharacterized protein</fullName>
    </submittedName>
</protein>
<organism evidence="1">
    <name type="scientific">Fagus sylvatica</name>
    <name type="common">Beechnut</name>
    <dbReference type="NCBI Taxonomy" id="28930"/>
    <lineage>
        <taxon>Eukaryota</taxon>
        <taxon>Viridiplantae</taxon>
        <taxon>Streptophyta</taxon>
        <taxon>Embryophyta</taxon>
        <taxon>Tracheophyta</taxon>
        <taxon>Spermatophyta</taxon>
        <taxon>Magnoliopsida</taxon>
        <taxon>eudicotyledons</taxon>
        <taxon>Gunneridae</taxon>
        <taxon>Pentapetalae</taxon>
        <taxon>rosids</taxon>
        <taxon>fabids</taxon>
        <taxon>Fagales</taxon>
        <taxon>Fagaceae</taxon>
        <taxon>Fagus</taxon>
    </lineage>
</organism>
<accession>A0A2N9FGG6</accession>
<dbReference type="AlphaFoldDB" id="A0A2N9FGG6"/>
<proteinExistence type="predicted"/>
<reference evidence="1" key="1">
    <citation type="submission" date="2018-02" db="EMBL/GenBank/DDBJ databases">
        <authorList>
            <person name="Cohen D.B."/>
            <person name="Kent A.D."/>
        </authorList>
    </citation>
    <scope>NUCLEOTIDE SEQUENCE</scope>
</reference>